<dbReference type="GO" id="GO:0015995">
    <property type="term" value="P:chlorophyll biosynthetic process"/>
    <property type="evidence" value="ECO:0007669"/>
    <property type="project" value="UniProtKB-UniRule"/>
</dbReference>
<dbReference type="Gene3D" id="3.40.1500.10">
    <property type="entry name" value="Coproporphyrinogen III oxidase, aerobic"/>
    <property type="match status" value="1"/>
</dbReference>
<dbReference type="PIRSF" id="PIRSF000166">
    <property type="entry name" value="Coproporphyri_ox"/>
    <property type="match status" value="1"/>
</dbReference>
<dbReference type="FunFam" id="3.40.1500.10:FF:000007">
    <property type="entry name" value="Oxygen-dependent coproporphyrinogen-III oxidase"/>
    <property type="match status" value="1"/>
</dbReference>
<dbReference type="HAMAP" id="MF_00333">
    <property type="entry name" value="Coprogen_oxidas"/>
    <property type="match status" value="1"/>
</dbReference>
<reference evidence="9" key="1">
    <citation type="submission" date="2019-12" db="EMBL/GenBank/DDBJ databases">
        <title>High-Quality draft genome sequences of three cyanobacteria isolated from the limestone walls of the Old Cathedral of Coimbra.</title>
        <authorList>
            <person name="Tiago I."/>
            <person name="Soares F."/>
            <person name="Portugal A."/>
        </authorList>
    </citation>
    <scope>NUCLEOTIDE SEQUENCE</scope>
    <source>
        <strain evidence="9">A</strain>
    </source>
</reference>
<dbReference type="EMBL" id="WVIE01000039">
    <property type="protein sequence ID" value="NDJ19736.1"/>
    <property type="molecule type" value="Genomic_DNA"/>
</dbReference>
<keyword evidence="4 7" id="KW-0963">Cytoplasm</keyword>
<gene>
    <name evidence="7 9" type="primary">hemF</name>
    <name evidence="9" type="ORF">GS601_21005</name>
</gene>
<comment type="subunit">
    <text evidence="3 7">Homodimer.</text>
</comment>
<feature type="binding site" evidence="7">
    <location>
        <position position="187"/>
    </location>
    <ligand>
        <name>a divalent metal cation</name>
        <dbReference type="ChEBI" id="CHEBI:60240"/>
    </ligand>
</feature>
<dbReference type="Proteomes" id="UP000646053">
    <property type="component" value="Unassembled WGS sequence"/>
</dbReference>
<feature type="region of interest" description="Disordered" evidence="8">
    <location>
        <begin position="1"/>
        <end position="21"/>
    </location>
</feature>
<dbReference type="PROSITE" id="PS01021">
    <property type="entry name" value="COPROGEN_OXIDASE"/>
    <property type="match status" value="1"/>
</dbReference>
<evidence type="ECO:0000256" key="3">
    <source>
        <dbReference type="ARBA" id="ARBA00011738"/>
    </source>
</evidence>
<feature type="active site" description="Proton donor" evidence="7">
    <location>
        <position position="123"/>
    </location>
</feature>
<evidence type="ECO:0000313" key="9">
    <source>
        <dbReference type="EMBL" id="NDJ19736.1"/>
    </source>
</evidence>
<keyword evidence="7" id="KW-0149">Chlorophyll biosynthesis</keyword>
<dbReference type="RefSeq" id="WP_162425258.1">
    <property type="nucleotide sequence ID" value="NZ_WVIE01000039.1"/>
</dbReference>
<dbReference type="Pfam" id="PF01218">
    <property type="entry name" value="Coprogen_oxidas"/>
    <property type="match status" value="1"/>
</dbReference>
<dbReference type="GO" id="GO:0006782">
    <property type="term" value="P:protoporphyrinogen IX biosynthetic process"/>
    <property type="evidence" value="ECO:0007669"/>
    <property type="project" value="UniProtKB-UniRule"/>
</dbReference>
<evidence type="ECO:0000256" key="1">
    <source>
        <dbReference type="ARBA" id="ARBA00005168"/>
    </source>
</evidence>
<dbReference type="InterPro" id="IPR018375">
    <property type="entry name" value="Coprogen_oxidase_CS"/>
</dbReference>
<keyword evidence="6 7" id="KW-0627">Porphyrin biosynthesis</keyword>
<dbReference type="NCBIfam" id="NF003727">
    <property type="entry name" value="PRK05330.1"/>
    <property type="match status" value="1"/>
</dbReference>
<dbReference type="GO" id="GO:0005737">
    <property type="term" value="C:cytoplasm"/>
    <property type="evidence" value="ECO:0007669"/>
    <property type="project" value="UniProtKB-SubCell"/>
</dbReference>
<feature type="binding site" evidence="7">
    <location>
        <position position="157"/>
    </location>
    <ligand>
        <name>a divalent metal cation</name>
        <dbReference type="ChEBI" id="CHEBI:60240"/>
    </ligand>
</feature>
<feature type="binding site" evidence="7">
    <location>
        <position position="123"/>
    </location>
    <ligand>
        <name>a divalent metal cation</name>
        <dbReference type="ChEBI" id="CHEBI:60240"/>
    </ligand>
</feature>
<dbReference type="SUPFAM" id="SSF102886">
    <property type="entry name" value="Coproporphyrinogen III oxidase"/>
    <property type="match status" value="1"/>
</dbReference>
<feature type="binding site" evidence="7">
    <location>
        <begin position="125"/>
        <end position="127"/>
    </location>
    <ligand>
        <name>substrate</name>
    </ligand>
</feature>
<comment type="catalytic activity">
    <reaction evidence="7">
        <text>coproporphyrinogen III + O2 + 2 H(+) = protoporphyrinogen IX + 2 CO2 + 2 H2O</text>
        <dbReference type="Rhea" id="RHEA:18257"/>
        <dbReference type="ChEBI" id="CHEBI:15377"/>
        <dbReference type="ChEBI" id="CHEBI:15378"/>
        <dbReference type="ChEBI" id="CHEBI:15379"/>
        <dbReference type="ChEBI" id="CHEBI:16526"/>
        <dbReference type="ChEBI" id="CHEBI:57307"/>
        <dbReference type="ChEBI" id="CHEBI:57309"/>
        <dbReference type="EC" id="1.3.3.3"/>
    </reaction>
</comment>
<keyword evidence="10" id="KW-1185">Reference proteome</keyword>
<dbReference type="InterPro" id="IPR036406">
    <property type="entry name" value="Coprogen_oxidase_aer_sf"/>
</dbReference>
<dbReference type="GO" id="GO:0046872">
    <property type="term" value="F:metal ion binding"/>
    <property type="evidence" value="ECO:0007669"/>
    <property type="project" value="UniProtKB-KW"/>
</dbReference>
<protein>
    <recommendedName>
        <fullName evidence="7">Oxygen-dependent coproporphyrinogen-III oxidase</fullName>
        <shortName evidence="7">CPO</shortName>
        <shortName evidence="7">Coprogen oxidase</shortName>
        <shortName evidence="7">Coproporphyrinogenase</shortName>
        <ecNumber evidence="7">1.3.3.3</ecNumber>
    </recommendedName>
</protein>
<name>A0A8J7Z895_9CYAN</name>
<organism evidence="9 10">
    <name type="scientific">Myxacorys almedinensis A</name>
    <dbReference type="NCBI Taxonomy" id="2690445"/>
    <lineage>
        <taxon>Bacteria</taxon>
        <taxon>Bacillati</taxon>
        <taxon>Cyanobacteriota</taxon>
        <taxon>Cyanophyceae</taxon>
        <taxon>Leptolyngbyales</taxon>
        <taxon>Leptolyngbyaceae</taxon>
        <taxon>Myxacorys</taxon>
        <taxon>Myxacorys almedinensis</taxon>
    </lineage>
</organism>
<keyword evidence="7" id="KW-0350">Heme biosynthesis</keyword>
<evidence type="ECO:0000256" key="5">
    <source>
        <dbReference type="ARBA" id="ARBA00023002"/>
    </source>
</evidence>
<feature type="compositionally biased region" description="Polar residues" evidence="8">
    <location>
        <begin position="1"/>
        <end position="15"/>
    </location>
</feature>
<accession>A0A8J7Z895</accession>
<evidence type="ECO:0000256" key="7">
    <source>
        <dbReference type="HAMAP-Rule" id="MF_00333"/>
    </source>
</evidence>
<dbReference type="UniPathway" id="UPA00251">
    <property type="reaction ID" value="UER00322"/>
</dbReference>
<keyword evidence="7" id="KW-0479">Metal-binding</keyword>
<feature type="site" description="Important for dimerization" evidence="7">
    <location>
        <position position="187"/>
    </location>
</feature>
<dbReference type="PANTHER" id="PTHR10755">
    <property type="entry name" value="COPROPORPHYRINOGEN III OXIDASE, MITOCHONDRIAL"/>
    <property type="match status" value="1"/>
</dbReference>
<comment type="function">
    <text evidence="7">Involved in the heme and chlorophyll biosynthesis. Catalyzes the aerobic oxidative decarboxylation of propionate groups of rings A and B of coproporphyrinogen-III to yield the vinyl groups in protoporphyrinogen-IX.</text>
</comment>
<dbReference type="InterPro" id="IPR001260">
    <property type="entry name" value="Coprogen_oxidase_aer"/>
</dbReference>
<feature type="region of interest" description="Important for dimerization" evidence="7">
    <location>
        <begin position="282"/>
        <end position="317"/>
    </location>
</feature>
<dbReference type="GO" id="GO:0004109">
    <property type="term" value="F:coproporphyrinogen oxidase activity"/>
    <property type="evidence" value="ECO:0007669"/>
    <property type="project" value="UniProtKB-UniRule"/>
</dbReference>
<sequence>MTAFSTSEKTTSQALPPSDSRDRVSHWLKSFQDNVCQGLEAVDGAGKFQEDSWERPEGGGGRSRVMREGRIFEQGGVNFSEVWGKDLPPSILVQRPEAKGHHFYATGTSMVLHPRNPYIPTVHLNYRYFEAGPVWWFGGGIDLTPYYPFEEDVIHFHHTLKSVCDAHHPEYYPTFKLWCDEYFYLKHRNETRGVGGIFFDYQDTQGVLYPVSYPGSQLDTPAARRSEEVGAVQNRTWEELFAFVQSCGNAFLPAYVPIAERRHTMEYSDRERNFQLYRRGRYVEFNLVYDRGTIFGLQTNGRTESILMSLPPLVRWEYGFEPEPGSAEARLYDVFLKPQDWVNWSNH</sequence>
<comment type="pathway">
    <text evidence="1 7">Porphyrin-containing compound metabolism; protoporphyrin-IX biosynthesis; protoporphyrinogen-IX from coproporphyrinogen-III (O2 route): step 1/1.</text>
</comment>
<comment type="cofactor">
    <cofactor evidence="7">
        <name>a divalent metal cation</name>
        <dbReference type="ChEBI" id="CHEBI:60240"/>
    </cofactor>
</comment>
<proteinExistence type="inferred from homology"/>
<comment type="caution">
    <text evidence="9">The sequence shown here is derived from an EMBL/GenBank/DDBJ whole genome shotgun (WGS) entry which is preliminary data.</text>
</comment>
<evidence type="ECO:0000256" key="2">
    <source>
        <dbReference type="ARBA" id="ARBA00010644"/>
    </source>
</evidence>
<dbReference type="AlphaFoldDB" id="A0A8J7Z895"/>
<evidence type="ECO:0000313" key="10">
    <source>
        <dbReference type="Proteomes" id="UP000646053"/>
    </source>
</evidence>
<comment type="subcellular location">
    <subcellularLocation>
        <location evidence="7">Cytoplasm</location>
    </subcellularLocation>
</comment>
<comment type="similarity">
    <text evidence="2 7">Belongs to the aerobic coproporphyrinogen-III oxidase family.</text>
</comment>
<evidence type="ECO:0000256" key="4">
    <source>
        <dbReference type="ARBA" id="ARBA00022490"/>
    </source>
</evidence>
<keyword evidence="5 7" id="KW-0560">Oxidoreductase</keyword>
<comment type="caution">
    <text evidence="7">Lacks conserved residue(s) required for the propagation of feature annotation.</text>
</comment>
<feature type="binding site" evidence="7">
    <location>
        <position position="109"/>
    </location>
    <ligand>
        <name>substrate</name>
    </ligand>
</feature>
<dbReference type="PANTHER" id="PTHR10755:SF0">
    <property type="entry name" value="OXYGEN-DEPENDENT COPROPORPHYRINOGEN-III OXIDASE, MITOCHONDRIAL"/>
    <property type="match status" value="1"/>
</dbReference>
<dbReference type="PRINTS" id="PR00073">
    <property type="entry name" value="COPRGNOXDASE"/>
</dbReference>
<dbReference type="EC" id="1.3.3.3" evidence="7"/>
<dbReference type="GO" id="GO:0042803">
    <property type="term" value="F:protein homodimerization activity"/>
    <property type="evidence" value="ECO:0007669"/>
    <property type="project" value="UniProtKB-UniRule"/>
</dbReference>
<feature type="binding site" evidence="7">
    <location>
        <position position="113"/>
    </location>
    <ligand>
        <name>a divalent metal cation</name>
        <dbReference type="ChEBI" id="CHEBI:60240"/>
    </ligand>
</feature>
<evidence type="ECO:0000256" key="6">
    <source>
        <dbReference type="ARBA" id="ARBA00023244"/>
    </source>
</evidence>
<evidence type="ECO:0000256" key="8">
    <source>
        <dbReference type="SAM" id="MobiDB-lite"/>
    </source>
</evidence>